<dbReference type="GO" id="GO:0046872">
    <property type="term" value="F:metal ion binding"/>
    <property type="evidence" value="ECO:0007669"/>
    <property type="project" value="UniProtKB-KW"/>
</dbReference>
<dbReference type="InterPro" id="IPR012337">
    <property type="entry name" value="RNaseH-like_sf"/>
</dbReference>
<sequence>MDEKSVTNTATFLLTLEEEMGFNITTVQTDNGSEFTNEMLNTNNKSIFEQILDYKGIKYQRTRPYSPWQNGKVERNHRENSKWYEKQVFASEKHLIKSHQRYVSRGNNIHWKQLKFMSPNEMIEAYFSNSVA</sequence>
<dbReference type="GO" id="GO:0015074">
    <property type="term" value="P:DNA integration"/>
    <property type="evidence" value="ECO:0007669"/>
    <property type="project" value="UniProtKB-KW"/>
</dbReference>
<dbReference type="Gene3D" id="3.30.420.10">
    <property type="entry name" value="Ribonuclease H-like superfamily/Ribonuclease H"/>
    <property type="match status" value="1"/>
</dbReference>
<dbReference type="AlphaFoldDB" id="E4KRJ4"/>
<dbReference type="PROSITE" id="PS50994">
    <property type="entry name" value="INTEGRASE"/>
    <property type="match status" value="1"/>
</dbReference>
<name>E4KRJ4_9LACT</name>
<evidence type="ECO:0000313" key="9">
    <source>
        <dbReference type="EMBL" id="EFR30459.1"/>
    </source>
</evidence>
<keyword evidence="6" id="KW-0229">DNA integration</keyword>
<evidence type="ECO:0000256" key="6">
    <source>
        <dbReference type="ARBA" id="ARBA00022908"/>
    </source>
</evidence>
<keyword evidence="3" id="KW-0255">Endonuclease</keyword>
<accession>E4KRJ4</accession>
<keyword evidence="10" id="KW-1185">Reference proteome</keyword>
<evidence type="ECO:0000313" key="10">
    <source>
        <dbReference type="Proteomes" id="UP000005990"/>
    </source>
</evidence>
<dbReference type="GO" id="GO:0006310">
    <property type="term" value="P:DNA recombination"/>
    <property type="evidence" value="ECO:0007669"/>
    <property type="project" value="UniProtKB-KW"/>
</dbReference>
<evidence type="ECO:0000256" key="1">
    <source>
        <dbReference type="ARBA" id="ARBA00022722"/>
    </source>
</evidence>
<dbReference type="eggNOG" id="COG2801">
    <property type="taxonomic scope" value="Bacteria"/>
</dbReference>
<evidence type="ECO:0000256" key="2">
    <source>
        <dbReference type="ARBA" id="ARBA00022723"/>
    </source>
</evidence>
<keyword evidence="1" id="KW-0540">Nuclease</keyword>
<feature type="domain" description="Integrase catalytic" evidence="8">
    <location>
        <begin position="1"/>
        <end position="127"/>
    </location>
</feature>
<dbReference type="GO" id="GO:0004519">
    <property type="term" value="F:endonuclease activity"/>
    <property type="evidence" value="ECO:0007669"/>
    <property type="project" value="UniProtKB-KW"/>
</dbReference>
<dbReference type="EMBL" id="AENN01000020">
    <property type="protein sequence ID" value="EFR30459.1"/>
    <property type="molecule type" value="Genomic_DNA"/>
</dbReference>
<dbReference type="Proteomes" id="UP000005990">
    <property type="component" value="Unassembled WGS sequence"/>
</dbReference>
<evidence type="ECO:0000256" key="5">
    <source>
        <dbReference type="ARBA" id="ARBA00022842"/>
    </source>
</evidence>
<dbReference type="GO" id="GO:0003676">
    <property type="term" value="F:nucleic acid binding"/>
    <property type="evidence" value="ECO:0007669"/>
    <property type="project" value="InterPro"/>
</dbReference>
<protein>
    <recommendedName>
        <fullName evidence="8">Integrase catalytic domain-containing protein</fullName>
    </recommendedName>
</protein>
<keyword evidence="2" id="KW-0479">Metal-binding</keyword>
<comment type="caution">
    <text evidence="9">The sequence shown here is derived from an EMBL/GenBank/DDBJ whole genome shotgun (WGS) entry which is preliminary data.</text>
</comment>
<dbReference type="InterPro" id="IPR001584">
    <property type="entry name" value="Integrase_cat-core"/>
</dbReference>
<dbReference type="SUPFAM" id="SSF53098">
    <property type="entry name" value="Ribonuclease H-like"/>
    <property type="match status" value="1"/>
</dbReference>
<dbReference type="InterPro" id="IPR039537">
    <property type="entry name" value="Retrotran_Ty1/copia-like"/>
</dbReference>
<dbReference type="PANTHER" id="PTHR42648:SF11">
    <property type="entry name" value="TRANSPOSON TY4-P GAG-POL POLYPROTEIN"/>
    <property type="match status" value="1"/>
</dbReference>
<proteinExistence type="predicted"/>
<dbReference type="GO" id="GO:0016787">
    <property type="term" value="F:hydrolase activity"/>
    <property type="evidence" value="ECO:0007669"/>
    <property type="project" value="UniProtKB-KW"/>
</dbReference>
<dbReference type="STRING" id="908337.HMPREF9257_0856"/>
<evidence type="ECO:0000259" key="8">
    <source>
        <dbReference type="PROSITE" id="PS50994"/>
    </source>
</evidence>
<evidence type="ECO:0000256" key="3">
    <source>
        <dbReference type="ARBA" id="ARBA00022759"/>
    </source>
</evidence>
<evidence type="ECO:0000256" key="4">
    <source>
        <dbReference type="ARBA" id="ARBA00022801"/>
    </source>
</evidence>
<keyword evidence="7" id="KW-0233">DNA recombination</keyword>
<dbReference type="InterPro" id="IPR036397">
    <property type="entry name" value="RNaseH_sf"/>
</dbReference>
<keyword evidence="5" id="KW-0460">Magnesium</keyword>
<dbReference type="PANTHER" id="PTHR42648">
    <property type="entry name" value="TRANSPOSASE, PUTATIVE-RELATED"/>
    <property type="match status" value="1"/>
</dbReference>
<evidence type="ECO:0000256" key="7">
    <source>
        <dbReference type="ARBA" id="ARBA00023172"/>
    </source>
</evidence>
<gene>
    <name evidence="9" type="ORF">HMPREF9257_0856</name>
</gene>
<reference evidence="9 10" key="1">
    <citation type="submission" date="2010-10" db="EMBL/GenBank/DDBJ databases">
        <authorList>
            <person name="Durkin A.S."/>
            <person name="Madupu R."/>
            <person name="Torralba M."/>
            <person name="Gillis M."/>
            <person name="Methe B."/>
            <person name="Sutton G."/>
            <person name="Nelson K.E."/>
        </authorList>
    </citation>
    <scope>NUCLEOTIDE SEQUENCE [LARGE SCALE GENOMIC DNA]</scope>
    <source>
        <strain evidence="9 10">ACS-139-V-Col8</strain>
    </source>
</reference>
<keyword evidence="4" id="KW-0378">Hydrolase</keyword>
<organism evidence="9 10">
    <name type="scientific">Eremococcus coleocola ACS-139-V-Col8</name>
    <dbReference type="NCBI Taxonomy" id="908337"/>
    <lineage>
        <taxon>Bacteria</taxon>
        <taxon>Bacillati</taxon>
        <taxon>Bacillota</taxon>
        <taxon>Bacilli</taxon>
        <taxon>Lactobacillales</taxon>
        <taxon>Aerococcaceae</taxon>
        <taxon>Eremococcus</taxon>
    </lineage>
</organism>